<dbReference type="PATRIC" id="fig|1453497.3.peg.1586"/>
<dbReference type="InterPro" id="IPR000905">
    <property type="entry name" value="Gcp-like_dom"/>
</dbReference>
<dbReference type="GO" id="GO:0002949">
    <property type="term" value="P:tRNA threonylcarbamoyladenosine modification"/>
    <property type="evidence" value="ECO:0007669"/>
    <property type="project" value="InterPro"/>
</dbReference>
<dbReference type="SUPFAM" id="SSF53067">
    <property type="entry name" value="Actin-like ATPase domain"/>
    <property type="match status" value="1"/>
</dbReference>
<dbReference type="NCBIfam" id="TIGR03725">
    <property type="entry name" value="T6A_YeaZ"/>
    <property type="match status" value="1"/>
</dbReference>
<organism evidence="2 3">
    <name type="scientific">Kosmotoga arenicorallina S304</name>
    <dbReference type="NCBI Taxonomy" id="1453497"/>
    <lineage>
        <taxon>Bacteria</taxon>
        <taxon>Thermotogati</taxon>
        <taxon>Thermotogota</taxon>
        <taxon>Thermotogae</taxon>
        <taxon>Kosmotogales</taxon>
        <taxon>Kosmotogaceae</taxon>
        <taxon>Kosmotoga</taxon>
    </lineage>
</organism>
<dbReference type="OrthoDB" id="9784166at2"/>
<name>A0A182C7B5_9BACT</name>
<feature type="domain" description="Gcp-like" evidence="1">
    <location>
        <begin position="33"/>
        <end position="147"/>
    </location>
</feature>
<accession>A0A182C7B5</accession>
<dbReference type="Gene3D" id="3.30.420.200">
    <property type="match status" value="1"/>
</dbReference>
<dbReference type="Proteomes" id="UP000077339">
    <property type="component" value="Unassembled WGS sequence"/>
</dbReference>
<sequence>MNFLTLDSSSKRLIVGIKSENKEAGVLLNSIGKHGAFLMRAIKNLLEYADLKTSELDFLGCGIGPGSLTGLRVGISTIKGLAYPFNLSVATFCSLDMLAISTLLPEEKGVVARKGREGHYYWRRYRLTGGKLIRETHPAFSPLEELANKLDLDETIILENAEHLNEFPEINSRIARPPSIEDLLCLTEESYRHGGLVDLRELNPYYLQKSVAEINWEKRYGKPENP</sequence>
<dbReference type="InterPro" id="IPR043129">
    <property type="entry name" value="ATPase_NBD"/>
</dbReference>
<dbReference type="RefSeq" id="WP_068346558.1">
    <property type="nucleotide sequence ID" value="NZ_JFHK01000004.1"/>
</dbReference>
<gene>
    <name evidence="2" type="ORF">AT15_07980</name>
</gene>
<dbReference type="InterPro" id="IPR022496">
    <property type="entry name" value="T6A_TsaB"/>
</dbReference>
<evidence type="ECO:0000313" key="3">
    <source>
        <dbReference type="Proteomes" id="UP000077339"/>
    </source>
</evidence>
<evidence type="ECO:0000259" key="1">
    <source>
        <dbReference type="Pfam" id="PF00814"/>
    </source>
</evidence>
<dbReference type="EMBL" id="JFHK01000004">
    <property type="protein sequence ID" value="OAA31425.1"/>
    <property type="molecule type" value="Genomic_DNA"/>
</dbReference>
<protein>
    <recommendedName>
        <fullName evidence="1">Gcp-like domain-containing protein</fullName>
    </recommendedName>
</protein>
<evidence type="ECO:0000313" key="2">
    <source>
        <dbReference type="EMBL" id="OAA31425.1"/>
    </source>
</evidence>
<comment type="caution">
    <text evidence="2">The sequence shown here is derived from an EMBL/GenBank/DDBJ whole genome shotgun (WGS) entry which is preliminary data.</text>
</comment>
<dbReference type="Pfam" id="PF00814">
    <property type="entry name" value="TsaD"/>
    <property type="match status" value="1"/>
</dbReference>
<dbReference type="STRING" id="1453497.AT15_07980"/>
<proteinExistence type="predicted"/>
<dbReference type="AlphaFoldDB" id="A0A182C7B5"/>
<keyword evidence="3" id="KW-1185">Reference proteome</keyword>
<dbReference type="Gene3D" id="3.30.420.40">
    <property type="match status" value="1"/>
</dbReference>
<reference evidence="2 3" key="1">
    <citation type="submission" date="2014-02" db="EMBL/GenBank/DDBJ databases">
        <title>Kosmotoga genome sequencing.</title>
        <authorList>
            <person name="Pollo S.M."/>
            <person name="Charchuk R."/>
            <person name="Nesbo C.L."/>
        </authorList>
    </citation>
    <scope>NUCLEOTIDE SEQUENCE [LARGE SCALE GENOMIC DNA]</scope>
    <source>
        <strain evidence="2 3">S304</strain>
    </source>
</reference>